<dbReference type="Gene3D" id="1.10.260.40">
    <property type="entry name" value="lambda repressor-like DNA-binding domains"/>
    <property type="match status" value="1"/>
</dbReference>
<dbReference type="SMART" id="SM00530">
    <property type="entry name" value="HTH_XRE"/>
    <property type="match status" value="1"/>
</dbReference>
<dbReference type="SUPFAM" id="SSF47413">
    <property type="entry name" value="lambda repressor-like DNA-binding domains"/>
    <property type="match status" value="1"/>
</dbReference>
<evidence type="ECO:0000313" key="4">
    <source>
        <dbReference type="Proteomes" id="UP001272987"/>
    </source>
</evidence>
<feature type="domain" description="HTH cro/C1-type" evidence="2">
    <location>
        <begin position="37"/>
        <end position="88"/>
    </location>
</feature>
<comment type="caution">
    <text evidence="3">The sequence shown here is derived from an EMBL/GenBank/DDBJ whole genome shotgun (WGS) entry which is preliminary data.</text>
</comment>
<evidence type="ECO:0000313" key="3">
    <source>
        <dbReference type="EMBL" id="MDX3026190.1"/>
    </source>
</evidence>
<sequence length="99" mass="10737">MKRRRPPRELARDPETWTEADLADPAAAAVQHIARTLASAMSGRGLSLRGLAETSGVNRQTIADLLAGRSWPDVATVARLGAALGTPLWPRTARNERNR</sequence>
<dbReference type="Pfam" id="PF01381">
    <property type="entry name" value="HTH_3"/>
    <property type="match status" value="1"/>
</dbReference>
<reference evidence="3 4" key="1">
    <citation type="journal article" date="2023" name="Microb. Genom.">
        <title>Mesoterricola silvestris gen. nov., sp. nov., Mesoterricola sediminis sp. nov., Geothrix oryzae sp. nov., Geothrix edaphica sp. nov., Geothrix rubra sp. nov., and Geothrix limicola sp. nov., six novel members of Acidobacteriota isolated from soils.</title>
        <authorList>
            <person name="Weisberg A.J."/>
            <person name="Pearce E."/>
            <person name="Kramer C.G."/>
            <person name="Chang J.H."/>
            <person name="Clarke C.R."/>
        </authorList>
    </citation>
    <scope>NUCLEOTIDE SEQUENCE [LARGE SCALE GENOMIC DNA]</scope>
    <source>
        <strain evidence="3 4">NB05-1H</strain>
    </source>
</reference>
<proteinExistence type="predicted"/>
<organism evidence="3 4">
    <name type="scientific">Streptomyces acidiscabies</name>
    <dbReference type="NCBI Taxonomy" id="42234"/>
    <lineage>
        <taxon>Bacteria</taxon>
        <taxon>Bacillati</taxon>
        <taxon>Actinomycetota</taxon>
        <taxon>Actinomycetes</taxon>
        <taxon>Kitasatosporales</taxon>
        <taxon>Streptomycetaceae</taxon>
        <taxon>Streptomyces</taxon>
    </lineage>
</organism>
<keyword evidence="4" id="KW-1185">Reference proteome</keyword>
<dbReference type="InterPro" id="IPR001387">
    <property type="entry name" value="Cro/C1-type_HTH"/>
</dbReference>
<dbReference type="PROSITE" id="PS50943">
    <property type="entry name" value="HTH_CROC1"/>
    <property type="match status" value="1"/>
</dbReference>
<gene>
    <name evidence="3" type="ORF">PV666_51305</name>
</gene>
<accession>A0ABU4MGF4</accession>
<name>A0ABU4MGF4_9ACTN</name>
<feature type="region of interest" description="Disordered" evidence="1">
    <location>
        <begin position="1"/>
        <end position="23"/>
    </location>
</feature>
<dbReference type="EMBL" id="JARAWP010000079">
    <property type="protein sequence ID" value="MDX3026190.1"/>
    <property type="molecule type" value="Genomic_DNA"/>
</dbReference>
<evidence type="ECO:0000259" key="2">
    <source>
        <dbReference type="PROSITE" id="PS50943"/>
    </source>
</evidence>
<dbReference type="CDD" id="cd00093">
    <property type="entry name" value="HTH_XRE"/>
    <property type="match status" value="1"/>
</dbReference>
<dbReference type="Proteomes" id="UP001272987">
    <property type="component" value="Unassembled WGS sequence"/>
</dbReference>
<protein>
    <submittedName>
        <fullName evidence="3">Helix-turn-helix transcriptional regulator</fullName>
    </submittedName>
</protein>
<evidence type="ECO:0000256" key="1">
    <source>
        <dbReference type="SAM" id="MobiDB-lite"/>
    </source>
</evidence>
<dbReference type="RefSeq" id="WP_319167837.1">
    <property type="nucleotide sequence ID" value="NZ_JARAWP010000079.1"/>
</dbReference>
<dbReference type="InterPro" id="IPR010982">
    <property type="entry name" value="Lambda_DNA-bd_dom_sf"/>
</dbReference>